<dbReference type="OrthoDB" id="10047254at2759"/>
<dbReference type="InterPro" id="IPR043128">
    <property type="entry name" value="Rev_trsase/Diguanyl_cyclase"/>
</dbReference>
<dbReference type="PROSITE" id="PS50994">
    <property type="entry name" value="INTEGRASE"/>
    <property type="match status" value="1"/>
</dbReference>
<gene>
    <name evidence="10" type="primary">LOC106055131</name>
</gene>
<dbReference type="InterPro" id="IPR012337">
    <property type="entry name" value="RNaseH-like_sf"/>
</dbReference>
<dbReference type="GO" id="GO:0015074">
    <property type="term" value="P:DNA integration"/>
    <property type="evidence" value="ECO:0007669"/>
    <property type="project" value="InterPro"/>
</dbReference>
<dbReference type="InterPro" id="IPR001584">
    <property type="entry name" value="Integrase_cat-core"/>
</dbReference>
<dbReference type="PANTHER" id="PTHR37984:SF5">
    <property type="entry name" value="PROTEIN NYNRIN-LIKE"/>
    <property type="match status" value="1"/>
</dbReference>
<keyword evidence="9" id="KW-1185">Reference proteome</keyword>
<accession>A0A9W2ZQ34</accession>
<dbReference type="InterPro" id="IPR043502">
    <property type="entry name" value="DNA/RNA_pol_sf"/>
</dbReference>
<dbReference type="GO" id="GO:0003964">
    <property type="term" value="F:RNA-directed DNA polymerase activity"/>
    <property type="evidence" value="ECO:0007669"/>
    <property type="project" value="UniProtKB-KW"/>
</dbReference>
<protein>
    <submittedName>
        <fullName evidence="10">Uncharacterized protein LOC106055131</fullName>
    </submittedName>
</protein>
<dbReference type="InterPro" id="IPR036397">
    <property type="entry name" value="RNaseH_sf"/>
</dbReference>
<proteinExistence type="predicted"/>
<evidence type="ECO:0000313" key="10">
    <source>
        <dbReference type="RefSeq" id="XP_055877137.1"/>
    </source>
</evidence>
<dbReference type="GeneID" id="106055131"/>
<organism evidence="9 10">
    <name type="scientific">Biomphalaria glabrata</name>
    <name type="common">Bloodfluke planorb</name>
    <name type="synonym">Freshwater snail</name>
    <dbReference type="NCBI Taxonomy" id="6526"/>
    <lineage>
        <taxon>Eukaryota</taxon>
        <taxon>Metazoa</taxon>
        <taxon>Spiralia</taxon>
        <taxon>Lophotrochozoa</taxon>
        <taxon>Mollusca</taxon>
        <taxon>Gastropoda</taxon>
        <taxon>Heterobranchia</taxon>
        <taxon>Euthyneura</taxon>
        <taxon>Panpulmonata</taxon>
        <taxon>Hygrophila</taxon>
        <taxon>Lymnaeoidea</taxon>
        <taxon>Planorbidae</taxon>
        <taxon>Biomphalaria</taxon>
    </lineage>
</organism>
<feature type="compositionally biased region" description="Polar residues" evidence="7">
    <location>
        <begin position="567"/>
        <end position="590"/>
    </location>
</feature>
<feature type="region of interest" description="Disordered" evidence="7">
    <location>
        <begin position="562"/>
        <end position="605"/>
    </location>
</feature>
<reference evidence="10" key="1">
    <citation type="submission" date="2025-08" db="UniProtKB">
        <authorList>
            <consortium name="RefSeq"/>
        </authorList>
    </citation>
    <scope>IDENTIFICATION</scope>
</reference>
<keyword evidence="5" id="KW-0378">Hydrolase</keyword>
<dbReference type="CDD" id="cd09274">
    <property type="entry name" value="RNase_HI_RT_Ty3"/>
    <property type="match status" value="1"/>
</dbReference>
<evidence type="ECO:0000256" key="4">
    <source>
        <dbReference type="ARBA" id="ARBA00022759"/>
    </source>
</evidence>
<dbReference type="Gene3D" id="3.30.420.10">
    <property type="entry name" value="Ribonuclease H-like superfamily/Ribonuclease H"/>
    <property type="match status" value="1"/>
</dbReference>
<dbReference type="GO" id="GO:0016787">
    <property type="term" value="F:hydrolase activity"/>
    <property type="evidence" value="ECO:0007669"/>
    <property type="project" value="UniProtKB-KW"/>
</dbReference>
<keyword evidence="4" id="KW-0255">Endonuclease</keyword>
<dbReference type="PANTHER" id="PTHR37984">
    <property type="entry name" value="PROTEIN CBG26694"/>
    <property type="match status" value="1"/>
</dbReference>
<keyword evidence="2" id="KW-0548">Nucleotidyltransferase</keyword>
<evidence type="ECO:0000256" key="3">
    <source>
        <dbReference type="ARBA" id="ARBA00022722"/>
    </source>
</evidence>
<keyword evidence="6" id="KW-0695">RNA-directed DNA polymerase</keyword>
<evidence type="ECO:0000256" key="6">
    <source>
        <dbReference type="ARBA" id="ARBA00022918"/>
    </source>
</evidence>
<dbReference type="Gene3D" id="3.30.70.270">
    <property type="match status" value="2"/>
</dbReference>
<dbReference type="SUPFAM" id="SSF53098">
    <property type="entry name" value="Ribonuclease H-like"/>
    <property type="match status" value="1"/>
</dbReference>
<evidence type="ECO:0000256" key="1">
    <source>
        <dbReference type="ARBA" id="ARBA00022679"/>
    </source>
</evidence>
<dbReference type="Pfam" id="PF17917">
    <property type="entry name" value="RT_RNaseH"/>
    <property type="match status" value="1"/>
</dbReference>
<evidence type="ECO:0000256" key="5">
    <source>
        <dbReference type="ARBA" id="ARBA00022801"/>
    </source>
</evidence>
<dbReference type="InterPro" id="IPR041373">
    <property type="entry name" value="RT_RNaseH"/>
</dbReference>
<keyword evidence="3" id="KW-0540">Nuclease</keyword>
<dbReference type="AlphaFoldDB" id="A0A9W2ZQ34"/>
<sequence>MDSESHDRNLQRFLDSAQKYGITFNETKSEISTAKVRLLGYEISKGQLKPDPERFRALRELPVPGNMREQKRVVGLLAYYSQWIPNFSTKISLLTRNQQFPVSEEVKRTFESLKNELEKAAVYTIDPNRPLTVETDASDIAIAATLNQDGRPVAFFSRSLTKSERKHSSVEKEAYAIVESLRKWKHFLVGKAFTLVTDQRSVSFMYNRSNKGKIKNEKYQRWKLELSCFHYDVIYRPGKQNTVADTFTRNYLSAVTRNDLKLLHTSLCHPGVTRLLHYVRTKNLPFSCDDVRTVIEQCQTCAELKPRFFRQPTGELIKATQPFERISMDFKRPLSTVSRNRYLLTIIDEFSRFPFAFACPDMSSSTVVKCLNELFALFEFPAYVHTDRGTSFMSTEVQHFLHERGIATSRTTPYSPRRNQQIEKLNGTLWKAITLALHSKELDIAKWELVLNDALQSIRSLLCTATNRTPHERLLGFNRRSGSGTSLPTWLTSPGPVLLKKNVRSSKYDPITEEVDLVTCNPQYAVIRTPNGREETVSLRMVAPREDQKVIENENQSRTELDIGCPVQSSPPRNQPTDSIMPEETTSTTEDIARPSETQADETTHTYNLRVRRTRPNYKV</sequence>
<dbReference type="Proteomes" id="UP001165740">
    <property type="component" value="Chromosome 2"/>
</dbReference>
<name>A0A9W2ZQ34_BIOGL</name>
<evidence type="ECO:0000256" key="7">
    <source>
        <dbReference type="SAM" id="MobiDB-lite"/>
    </source>
</evidence>
<dbReference type="GO" id="GO:0003676">
    <property type="term" value="F:nucleic acid binding"/>
    <property type="evidence" value="ECO:0007669"/>
    <property type="project" value="InterPro"/>
</dbReference>
<dbReference type="SUPFAM" id="SSF56672">
    <property type="entry name" value="DNA/RNA polymerases"/>
    <property type="match status" value="1"/>
</dbReference>
<dbReference type="Pfam" id="PF00665">
    <property type="entry name" value="rve"/>
    <property type="match status" value="1"/>
</dbReference>
<evidence type="ECO:0000259" key="8">
    <source>
        <dbReference type="PROSITE" id="PS50994"/>
    </source>
</evidence>
<dbReference type="OMA" id="YISCELM"/>
<evidence type="ECO:0000256" key="2">
    <source>
        <dbReference type="ARBA" id="ARBA00022695"/>
    </source>
</evidence>
<feature type="domain" description="Integrase catalytic" evidence="8">
    <location>
        <begin position="318"/>
        <end position="478"/>
    </location>
</feature>
<evidence type="ECO:0000313" key="9">
    <source>
        <dbReference type="Proteomes" id="UP001165740"/>
    </source>
</evidence>
<dbReference type="RefSeq" id="XP_055877137.1">
    <property type="nucleotide sequence ID" value="XM_056021162.1"/>
</dbReference>
<keyword evidence="1" id="KW-0808">Transferase</keyword>
<dbReference type="GO" id="GO:0004519">
    <property type="term" value="F:endonuclease activity"/>
    <property type="evidence" value="ECO:0007669"/>
    <property type="project" value="UniProtKB-KW"/>
</dbReference>
<dbReference type="InterPro" id="IPR050951">
    <property type="entry name" value="Retrovirus_Pol_polyprotein"/>
</dbReference>